<dbReference type="Proteomes" id="UP000016567">
    <property type="component" value="Unassembled WGS sequence"/>
</dbReference>
<sequence>MKIATIALSIPVALISSIASANILSTYGTATEKACINLIEPTTQDLLVQIKQTIWDTTNVDTQDTNFIVNSGSHGTYCDTEVISHDIYVNGKVAVNWTVRDLESNDIVAQFNTESHFNGEGANNDWDLNEKGQCGSEESYGVYLVANNMHSCGAIYNVPDESEVLAVFAPKIEPKSTKHPKDSKLADLSGGLVGNALQGSGAGILHGVSHKYYARIEDHGFPLTPYYYSGVGIDTNSLQVGKDYTIHVDTGLWLGKNSKLSCQRISKSGVCSQDDFSIGLIPEANPISYQITYLGDCAKTMPNGKKAVTPLFSQATLLSNTMNNGLPRARNVRVNRYNSPVVNDMSANIHGDCDVNKANTPIDLAGNPIHGCGNKDRFNKWPQCVKMVDLNDWFE</sequence>
<dbReference type="AlphaFoldDB" id="U3A2E2"/>
<reference evidence="2 3" key="1">
    <citation type="submission" date="2013-09" db="EMBL/GenBank/DDBJ databases">
        <title>Whole genome shotgun sequence of Vibrio azureus NBRC 104587.</title>
        <authorList>
            <person name="Isaki S."/>
            <person name="Hosoyama A."/>
            <person name="Numata M."/>
            <person name="Hashimoto M."/>
            <person name="Hosoyama Y."/>
            <person name="Tsuchikane K."/>
            <person name="Noguchi M."/>
            <person name="Hirakata S."/>
            <person name="Ichikawa N."/>
            <person name="Ohji S."/>
            <person name="Yamazoe A."/>
            <person name="Fujita N."/>
        </authorList>
    </citation>
    <scope>NUCLEOTIDE SEQUENCE [LARGE SCALE GENOMIC DNA]</scope>
    <source>
        <strain evidence="2 3">NBRC 104587</strain>
    </source>
</reference>
<feature type="chain" id="PRO_5004637521" evidence="1">
    <location>
        <begin position="22"/>
        <end position="395"/>
    </location>
</feature>
<evidence type="ECO:0000256" key="1">
    <source>
        <dbReference type="SAM" id="SignalP"/>
    </source>
</evidence>
<gene>
    <name evidence="2" type="ORF">VAZ01S_004_00550</name>
</gene>
<dbReference type="eggNOG" id="ENOG5031P8U">
    <property type="taxonomic scope" value="Bacteria"/>
</dbReference>
<keyword evidence="1" id="KW-0732">Signal</keyword>
<dbReference type="RefSeq" id="WP_021707963.1">
    <property type="nucleotide sequence ID" value="NZ_BAOB01000054.1"/>
</dbReference>
<dbReference type="EMBL" id="BATL01000004">
    <property type="protein sequence ID" value="GAD74181.1"/>
    <property type="molecule type" value="Genomic_DNA"/>
</dbReference>
<evidence type="ECO:0000313" key="2">
    <source>
        <dbReference type="EMBL" id="GAD74181.1"/>
    </source>
</evidence>
<accession>U3A2E2</accession>
<protein>
    <submittedName>
        <fullName evidence="2">Uncharacterized protein</fullName>
    </submittedName>
</protein>
<name>U3A2E2_9VIBR</name>
<organism evidence="2 3">
    <name type="scientific">Vibrio azureus NBRC 104587</name>
    <dbReference type="NCBI Taxonomy" id="1219077"/>
    <lineage>
        <taxon>Bacteria</taxon>
        <taxon>Pseudomonadati</taxon>
        <taxon>Pseudomonadota</taxon>
        <taxon>Gammaproteobacteria</taxon>
        <taxon>Vibrionales</taxon>
        <taxon>Vibrionaceae</taxon>
        <taxon>Vibrio</taxon>
    </lineage>
</organism>
<keyword evidence="3" id="KW-1185">Reference proteome</keyword>
<evidence type="ECO:0000313" key="3">
    <source>
        <dbReference type="Proteomes" id="UP000016567"/>
    </source>
</evidence>
<feature type="signal peptide" evidence="1">
    <location>
        <begin position="1"/>
        <end position="21"/>
    </location>
</feature>
<comment type="caution">
    <text evidence="2">The sequence shown here is derived from an EMBL/GenBank/DDBJ whole genome shotgun (WGS) entry which is preliminary data.</text>
</comment>
<dbReference type="OrthoDB" id="5891883at2"/>
<proteinExistence type="predicted"/>